<feature type="domain" description="Response regulatory" evidence="7">
    <location>
        <begin position="579"/>
        <end position="697"/>
    </location>
</feature>
<dbReference type="GO" id="GO:0005524">
    <property type="term" value="F:ATP binding"/>
    <property type="evidence" value="ECO:0007669"/>
    <property type="project" value="UniProtKB-KW"/>
</dbReference>
<organism evidence="8 9">
    <name type="scientific">Caenimonas koreensis DSM 17982</name>
    <dbReference type="NCBI Taxonomy" id="1121255"/>
    <lineage>
        <taxon>Bacteria</taxon>
        <taxon>Pseudomonadati</taxon>
        <taxon>Pseudomonadota</taxon>
        <taxon>Betaproteobacteria</taxon>
        <taxon>Burkholderiales</taxon>
        <taxon>Comamonadaceae</taxon>
        <taxon>Caenimonas</taxon>
    </lineage>
</organism>
<feature type="modified residue" description="4-aspartylphosphate" evidence="4">
    <location>
        <position position="629"/>
    </location>
</feature>
<keyword evidence="9" id="KW-1185">Reference proteome</keyword>
<dbReference type="InterPro" id="IPR004358">
    <property type="entry name" value="Sig_transdc_His_kin-like_C"/>
</dbReference>
<evidence type="ECO:0000313" key="8">
    <source>
        <dbReference type="EMBL" id="MRD48532.1"/>
    </source>
</evidence>
<dbReference type="EMBL" id="WJBU01000013">
    <property type="protein sequence ID" value="MRD48532.1"/>
    <property type="molecule type" value="Genomic_DNA"/>
</dbReference>
<dbReference type="Pfam" id="PF02518">
    <property type="entry name" value="HATPase_c"/>
    <property type="match status" value="1"/>
</dbReference>
<feature type="domain" description="Response regulatory" evidence="7">
    <location>
        <begin position="443"/>
        <end position="561"/>
    </location>
</feature>
<dbReference type="PROSITE" id="PS50110">
    <property type="entry name" value="RESPONSE_REGULATORY"/>
    <property type="match status" value="2"/>
</dbReference>
<feature type="modified residue" description="4-aspartylphosphate" evidence="4">
    <location>
        <position position="492"/>
    </location>
</feature>
<dbReference type="SUPFAM" id="SSF47384">
    <property type="entry name" value="Homodimeric domain of signal transducing histidine kinase"/>
    <property type="match status" value="1"/>
</dbReference>
<dbReference type="SMART" id="SM00448">
    <property type="entry name" value="REC"/>
    <property type="match status" value="2"/>
</dbReference>
<reference evidence="8 9" key="1">
    <citation type="submission" date="2019-11" db="EMBL/GenBank/DDBJ databases">
        <title>Caenimonas koreensis gen. nov., sp. nov., isolated from activated sludge.</title>
        <authorList>
            <person name="Seung H.R."/>
        </authorList>
    </citation>
    <scope>NUCLEOTIDE SEQUENCE [LARGE SCALE GENOMIC DNA]</scope>
    <source>
        <strain evidence="8 9">EMB320</strain>
    </source>
</reference>
<evidence type="ECO:0000256" key="4">
    <source>
        <dbReference type="PROSITE-ProRule" id="PRU00169"/>
    </source>
</evidence>
<dbReference type="Gene3D" id="3.40.50.2300">
    <property type="match status" value="2"/>
</dbReference>
<feature type="transmembrane region" description="Helical" evidence="5">
    <location>
        <begin position="21"/>
        <end position="43"/>
    </location>
</feature>
<gene>
    <name evidence="8" type="ORF">GHT07_14690</name>
</gene>
<dbReference type="SMART" id="SM00387">
    <property type="entry name" value="HATPase_c"/>
    <property type="match status" value="1"/>
</dbReference>
<evidence type="ECO:0000259" key="7">
    <source>
        <dbReference type="PROSITE" id="PS50110"/>
    </source>
</evidence>
<feature type="transmembrane region" description="Helical" evidence="5">
    <location>
        <begin position="160"/>
        <end position="180"/>
    </location>
</feature>
<evidence type="ECO:0000256" key="3">
    <source>
        <dbReference type="ARBA" id="ARBA00022553"/>
    </source>
</evidence>
<evidence type="ECO:0000256" key="2">
    <source>
        <dbReference type="ARBA" id="ARBA00012438"/>
    </source>
</evidence>
<dbReference type="CDD" id="cd17546">
    <property type="entry name" value="REC_hyHK_CKI1_RcsC-like"/>
    <property type="match status" value="2"/>
</dbReference>
<evidence type="ECO:0000259" key="6">
    <source>
        <dbReference type="PROSITE" id="PS50109"/>
    </source>
</evidence>
<sequence>MKRLPALARDLMRRHRDYHELEPLMLLYAGIFGAVTFPLLYMLRFTKADPVYDDLLIRVVATSSCILLMLRKYWPKQLLPYFHMFSYWTLVYSLPFTFMYIALKNGGGTVGVANTLMVAFFVILMTDWRNMIAMLSIGFGTAIGWYVLTDPNPKMPVDYVARLPTLLTVIVGGSLFKIAVESATSRRVRDAYASLAGSIAHEMRNPLSQVRHSLEQIRAALPAPTVRMHDQTIASRSIDTLYRHVSQGELAVKRGLQVIAMTMDEVSARGQEAATLDYLKASEACDKAIQEYGYENEQQRARVSLEVLQDFTFRGDETAFLFVLFNLLKNALFYMPAYPYATVRFIVERGTITVRDTGPGIPESVVGELFQPFGTRDKKGGTGLGLAYCRRVTQAFGGEIACRSVLASFTEFVMTFPVVSEAELEASRQQALADARRQLAGRNVLLVDDDAMLRTATRQKLVPMGCVVFEAADGAQALMALRAARFDLVLLDLNMPQMDGYEVAELIRRGGAGANRDTCLIAHTSEPEHLARVKTTNAGFDDFVSKPVDDVTLARAMCEALRISGQRAQQARRLLAGRRILVADDNAYNRSALGVLLRHEGAQVVDAASGGEALEILERERAFDAILLDIEMPGMDGIETARRIRAGVFGERHVPIIAITGHSGPDVLAAGGAAGIEEFILKPVEPGILFAKLSALLGLDSLAGGDQMEDEVVHVEEVLDDVVQPQTLLDERRLQNYLRIGMLSELVNDYRPLIDELVVKLLGARARNDFDQATRELHSIVGMSGEVGASGLYRYSRELYIGMLDTRQWPRDIAWTERIRELTAQSNRALVEWSETHDAASPPDPSGAK</sequence>
<dbReference type="InterPro" id="IPR011006">
    <property type="entry name" value="CheY-like_superfamily"/>
</dbReference>
<evidence type="ECO:0000313" key="9">
    <source>
        <dbReference type="Proteomes" id="UP000487350"/>
    </source>
</evidence>
<keyword evidence="5" id="KW-1133">Transmembrane helix</keyword>
<keyword evidence="5" id="KW-0472">Membrane</keyword>
<dbReference type="SUPFAM" id="SSF55874">
    <property type="entry name" value="ATPase domain of HSP90 chaperone/DNA topoisomerase II/histidine kinase"/>
    <property type="match status" value="1"/>
</dbReference>
<dbReference type="GO" id="GO:0005886">
    <property type="term" value="C:plasma membrane"/>
    <property type="evidence" value="ECO:0007669"/>
    <property type="project" value="UniProtKB-SubCell"/>
</dbReference>
<dbReference type="EC" id="2.7.13.3" evidence="2"/>
<accession>A0A844B5R2</accession>
<dbReference type="InterPro" id="IPR001789">
    <property type="entry name" value="Sig_transdc_resp-reg_receiver"/>
</dbReference>
<keyword evidence="3 4" id="KW-0597">Phosphoprotein</keyword>
<dbReference type="PANTHER" id="PTHR45339">
    <property type="entry name" value="HYBRID SIGNAL TRANSDUCTION HISTIDINE KINASE J"/>
    <property type="match status" value="1"/>
</dbReference>
<dbReference type="GO" id="GO:0000155">
    <property type="term" value="F:phosphorelay sensor kinase activity"/>
    <property type="evidence" value="ECO:0007669"/>
    <property type="project" value="InterPro"/>
</dbReference>
<feature type="transmembrane region" description="Helical" evidence="5">
    <location>
        <begin position="131"/>
        <end position="148"/>
    </location>
</feature>
<dbReference type="SUPFAM" id="SSF47226">
    <property type="entry name" value="Histidine-containing phosphotransfer domain, HPT domain"/>
    <property type="match status" value="1"/>
</dbReference>
<dbReference type="PANTHER" id="PTHR45339:SF6">
    <property type="entry name" value="SENSORY HISTIDINE PROTEIN KINASE"/>
    <property type="match status" value="1"/>
</dbReference>
<feature type="domain" description="Histidine kinase" evidence="6">
    <location>
        <begin position="198"/>
        <end position="420"/>
    </location>
</feature>
<dbReference type="RefSeq" id="WP_153585847.1">
    <property type="nucleotide sequence ID" value="NZ_WJBU01000013.1"/>
</dbReference>
<dbReference type="InterPro" id="IPR036890">
    <property type="entry name" value="HATPase_C_sf"/>
</dbReference>
<dbReference type="InterPro" id="IPR003594">
    <property type="entry name" value="HATPase_dom"/>
</dbReference>
<dbReference type="Gene3D" id="3.30.565.10">
    <property type="entry name" value="Histidine kinase-like ATPase, C-terminal domain"/>
    <property type="match status" value="1"/>
</dbReference>
<dbReference type="PRINTS" id="PR00344">
    <property type="entry name" value="BCTRLSENSOR"/>
</dbReference>
<protein>
    <recommendedName>
        <fullName evidence="2">histidine kinase</fullName>
        <ecNumber evidence="2">2.7.13.3</ecNumber>
    </recommendedName>
</protein>
<dbReference type="Proteomes" id="UP000487350">
    <property type="component" value="Unassembled WGS sequence"/>
</dbReference>
<dbReference type="InterPro" id="IPR036641">
    <property type="entry name" value="HPT_dom_sf"/>
</dbReference>
<feature type="transmembrane region" description="Helical" evidence="5">
    <location>
        <begin position="81"/>
        <end position="101"/>
    </location>
</feature>
<feature type="transmembrane region" description="Helical" evidence="5">
    <location>
        <begin position="107"/>
        <end position="124"/>
    </location>
</feature>
<evidence type="ECO:0000256" key="5">
    <source>
        <dbReference type="SAM" id="Phobius"/>
    </source>
</evidence>
<comment type="catalytic activity">
    <reaction evidence="1">
        <text>ATP + protein L-histidine = ADP + protein N-phospho-L-histidine.</text>
        <dbReference type="EC" id="2.7.13.3"/>
    </reaction>
</comment>
<dbReference type="InterPro" id="IPR036097">
    <property type="entry name" value="HisK_dim/P_sf"/>
</dbReference>
<keyword evidence="5" id="KW-0812">Transmembrane</keyword>
<proteinExistence type="predicted"/>
<dbReference type="InterPro" id="IPR005467">
    <property type="entry name" value="His_kinase_dom"/>
</dbReference>
<dbReference type="Gene3D" id="1.20.120.160">
    <property type="entry name" value="HPT domain"/>
    <property type="match status" value="1"/>
</dbReference>
<comment type="caution">
    <text evidence="8">The sequence shown here is derived from an EMBL/GenBank/DDBJ whole genome shotgun (WGS) entry which is preliminary data.</text>
</comment>
<dbReference type="AlphaFoldDB" id="A0A844B5R2"/>
<evidence type="ECO:0000256" key="1">
    <source>
        <dbReference type="ARBA" id="ARBA00000085"/>
    </source>
</evidence>
<feature type="transmembrane region" description="Helical" evidence="5">
    <location>
        <begin position="55"/>
        <end position="74"/>
    </location>
</feature>
<name>A0A844B5R2_9BURK</name>
<dbReference type="SUPFAM" id="SSF52172">
    <property type="entry name" value="CheY-like"/>
    <property type="match status" value="2"/>
</dbReference>
<dbReference type="PROSITE" id="PS50109">
    <property type="entry name" value="HIS_KIN"/>
    <property type="match status" value="1"/>
</dbReference>
<dbReference type="OrthoDB" id="8573961at2"/>
<dbReference type="Pfam" id="PF00072">
    <property type="entry name" value="Response_reg"/>
    <property type="match status" value="2"/>
</dbReference>